<accession>A0A3D9HZI1</accession>
<protein>
    <recommendedName>
        <fullName evidence="3">Trehalose utilization protein ThuA</fullName>
    </recommendedName>
</protein>
<gene>
    <name evidence="1" type="ORF">DFP98_14627</name>
</gene>
<comment type="caution">
    <text evidence="1">The sequence shown here is derived from an EMBL/GenBank/DDBJ whole genome shotgun (WGS) entry which is preliminary data.</text>
</comment>
<dbReference type="InterPro" id="IPR029062">
    <property type="entry name" value="Class_I_gatase-like"/>
</dbReference>
<organism evidence="1 2">
    <name type="scientific">Cohnella phaseoli</name>
    <dbReference type="NCBI Taxonomy" id="456490"/>
    <lineage>
        <taxon>Bacteria</taxon>
        <taxon>Bacillati</taxon>
        <taxon>Bacillota</taxon>
        <taxon>Bacilli</taxon>
        <taxon>Bacillales</taxon>
        <taxon>Paenibacillaceae</taxon>
        <taxon>Cohnella</taxon>
    </lineage>
</organism>
<dbReference type="EMBL" id="QRDZ01000046">
    <property type="protein sequence ID" value="RED54883.1"/>
    <property type="molecule type" value="Genomic_DNA"/>
</dbReference>
<dbReference type="Gene3D" id="3.40.50.880">
    <property type="match status" value="1"/>
</dbReference>
<evidence type="ECO:0000313" key="2">
    <source>
        <dbReference type="Proteomes" id="UP000256977"/>
    </source>
</evidence>
<dbReference type="Proteomes" id="UP000256977">
    <property type="component" value="Unassembled WGS sequence"/>
</dbReference>
<evidence type="ECO:0000313" key="1">
    <source>
        <dbReference type="EMBL" id="RED54883.1"/>
    </source>
</evidence>
<evidence type="ECO:0008006" key="3">
    <source>
        <dbReference type="Google" id="ProtNLM"/>
    </source>
</evidence>
<name>A0A3D9HZI1_9BACL</name>
<sequence>MATIKVTVWNEYRHEKTNPHVAEIYPEGIHGAIAGYLRTVDSLEVATAR</sequence>
<dbReference type="AlphaFoldDB" id="A0A3D9HZI1"/>
<proteinExistence type="predicted"/>
<keyword evidence="2" id="KW-1185">Reference proteome</keyword>
<reference evidence="1 2" key="1">
    <citation type="submission" date="2018-07" db="EMBL/GenBank/DDBJ databases">
        <title>Genomic Encyclopedia of Type Strains, Phase III (KMG-III): the genomes of soil and plant-associated and newly described type strains.</title>
        <authorList>
            <person name="Whitman W."/>
        </authorList>
    </citation>
    <scope>NUCLEOTIDE SEQUENCE [LARGE SCALE GENOMIC DNA]</scope>
    <source>
        <strain evidence="1 2">CECT 7287</strain>
    </source>
</reference>